<proteinExistence type="predicted"/>
<dbReference type="AlphaFoldDB" id="A0A0A9DG16"/>
<reference evidence="1" key="2">
    <citation type="journal article" date="2015" name="Data Brief">
        <title>Shoot transcriptome of the giant reed, Arundo donax.</title>
        <authorList>
            <person name="Barrero R.A."/>
            <person name="Guerrero F.D."/>
            <person name="Moolhuijzen P."/>
            <person name="Goolsby J.A."/>
            <person name="Tidwell J."/>
            <person name="Bellgard S.E."/>
            <person name="Bellgard M.I."/>
        </authorList>
    </citation>
    <scope>NUCLEOTIDE SEQUENCE</scope>
    <source>
        <tissue evidence="1">Shoot tissue taken approximately 20 cm above the soil surface</tissue>
    </source>
</reference>
<accession>A0A0A9DG16</accession>
<evidence type="ECO:0000313" key="1">
    <source>
        <dbReference type="EMBL" id="JAD86786.1"/>
    </source>
</evidence>
<organism evidence="1">
    <name type="scientific">Arundo donax</name>
    <name type="common">Giant reed</name>
    <name type="synonym">Donax arundinaceus</name>
    <dbReference type="NCBI Taxonomy" id="35708"/>
    <lineage>
        <taxon>Eukaryota</taxon>
        <taxon>Viridiplantae</taxon>
        <taxon>Streptophyta</taxon>
        <taxon>Embryophyta</taxon>
        <taxon>Tracheophyta</taxon>
        <taxon>Spermatophyta</taxon>
        <taxon>Magnoliopsida</taxon>
        <taxon>Liliopsida</taxon>
        <taxon>Poales</taxon>
        <taxon>Poaceae</taxon>
        <taxon>PACMAD clade</taxon>
        <taxon>Arundinoideae</taxon>
        <taxon>Arundineae</taxon>
        <taxon>Arundo</taxon>
    </lineage>
</organism>
<reference evidence="1" key="1">
    <citation type="submission" date="2014-09" db="EMBL/GenBank/DDBJ databases">
        <authorList>
            <person name="Magalhaes I.L.F."/>
            <person name="Oliveira U."/>
            <person name="Santos F.R."/>
            <person name="Vidigal T.H.D.A."/>
            <person name="Brescovit A.D."/>
            <person name="Santos A.J."/>
        </authorList>
    </citation>
    <scope>NUCLEOTIDE SEQUENCE</scope>
    <source>
        <tissue evidence="1">Shoot tissue taken approximately 20 cm above the soil surface</tissue>
    </source>
</reference>
<sequence>MTSAASTFALSSAALHSSCALAYSVLTDSRASS</sequence>
<name>A0A0A9DG16_ARUDO</name>
<protein>
    <submittedName>
        <fullName evidence="1">Uncharacterized protein</fullName>
    </submittedName>
</protein>
<dbReference type="EMBL" id="GBRH01211109">
    <property type="protein sequence ID" value="JAD86786.1"/>
    <property type="molecule type" value="Transcribed_RNA"/>
</dbReference>